<accession>M6JNZ1</accession>
<name>M6JNZ1_9LEPT</name>
<comment type="caution">
    <text evidence="3">The sequence shown here is derived from an EMBL/GenBank/DDBJ whole genome shotgun (WGS) entry which is preliminary data.</text>
</comment>
<dbReference type="GO" id="GO:0015074">
    <property type="term" value="P:DNA integration"/>
    <property type="evidence" value="ECO:0007669"/>
    <property type="project" value="InterPro"/>
</dbReference>
<dbReference type="Proteomes" id="UP000012106">
    <property type="component" value="Unassembled WGS sequence"/>
</dbReference>
<feature type="domain" description="Integrase catalytic" evidence="2">
    <location>
        <begin position="40"/>
        <end position="77"/>
    </location>
</feature>
<dbReference type="SUPFAM" id="SSF53098">
    <property type="entry name" value="Ribonuclease H-like"/>
    <property type="match status" value="1"/>
</dbReference>
<evidence type="ECO:0000313" key="3">
    <source>
        <dbReference type="EMBL" id="EMN21290.1"/>
    </source>
</evidence>
<gene>
    <name evidence="3" type="ORF">LEP1GSC063_1282</name>
</gene>
<feature type="region of interest" description="Disordered" evidence="1">
    <location>
        <begin position="65"/>
        <end position="85"/>
    </location>
</feature>
<dbReference type="InterPro" id="IPR012337">
    <property type="entry name" value="RNaseH-like_sf"/>
</dbReference>
<evidence type="ECO:0000313" key="4">
    <source>
        <dbReference type="Proteomes" id="UP000012106"/>
    </source>
</evidence>
<evidence type="ECO:0000259" key="2">
    <source>
        <dbReference type="Pfam" id="PF13683"/>
    </source>
</evidence>
<protein>
    <submittedName>
        <fullName evidence="3">Integrase core domain protein</fullName>
    </submittedName>
</protein>
<dbReference type="Pfam" id="PF13683">
    <property type="entry name" value="rve_3"/>
    <property type="match status" value="1"/>
</dbReference>
<sequence length="85" mass="10125">MDLTSIFCAIDDYCTQQKINWTGKILSSAVRKRNRKFHLSLNENWFKNIEEARRLVEDWRNFYNSERPHSSLGGLTPQEHLRRSA</sequence>
<evidence type="ECO:0000256" key="1">
    <source>
        <dbReference type="SAM" id="MobiDB-lite"/>
    </source>
</evidence>
<dbReference type="EMBL" id="AHMU02000055">
    <property type="protein sequence ID" value="EMN21290.1"/>
    <property type="molecule type" value="Genomic_DNA"/>
</dbReference>
<dbReference type="InterPro" id="IPR001584">
    <property type="entry name" value="Integrase_cat-core"/>
</dbReference>
<organism evidence="3 4">
    <name type="scientific">Leptospira santarosai serovar Arenal str. MAVJ 401</name>
    <dbReference type="NCBI Taxonomy" id="1049976"/>
    <lineage>
        <taxon>Bacteria</taxon>
        <taxon>Pseudomonadati</taxon>
        <taxon>Spirochaetota</taxon>
        <taxon>Spirochaetia</taxon>
        <taxon>Leptospirales</taxon>
        <taxon>Leptospiraceae</taxon>
        <taxon>Leptospira</taxon>
    </lineage>
</organism>
<proteinExistence type="predicted"/>
<reference evidence="3 4" key="1">
    <citation type="submission" date="2013-01" db="EMBL/GenBank/DDBJ databases">
        <authorList>
            <person name="Harkins D.M."/>
            <person name="Durkin A.S."/>
            <person name="Brinkac L.M."/>
            <person name="Haft D.H."/>
            <person name="Selengut J.D."/>
            <person name="Sanka R."/>
            <person name="DePew J."/>
            <person name="Purushe J."/>
            <person name="Hartskeerl R.A."/>
            <person name="Ahmed A."/>
            <person name="van der Linden H."/>
            <person name="Goris M.G.A."/>
            <person name="Vinetz J.M."/>
            <person name="Sutton G.G."/>
            <person name="Nierman W.C."/>
            <person name="Fouts D.E."/>
        </authorList>
    </citation>
    <scope>NUCLEOTIDE SEQUENCE [LARGE SCALE GENOMIC DNA]</scope>
    <source>
        <strain evidence="3 4">MAVJ 401</strain>
    </source>
</reference>
<dbReference type="AlphaFoldDB" id="M6JNZ1"/>